<dbReference type="CDD" id="cd00077">
    <property type="entry name" value="HDc"/>
    <property type="match status" value="1"/>
</dbReference>
<sequence length="322" mass="35968">MRLLNESNGSSFEGFCIVKSVSVKTNVKGTEYLDFIFADCEGECAAKLWDYSRELHGVYDANDVVKVRGSITLWKDTEQLKIDKIRRVTPEDAVDMAKLLPCSPFDPEWLYDELFTLAEHFSDDDLRRLVQYLLRENKDKLLFYPAAVKLHHATRGGLLHHTWTLTKLAKAILEIYPALDADLVYSGMILHDIGKLKELDTGELGIASGYTALGQLVGHISIGISDVAAACELLGVPEETAMLVEHMLLAHHGQAEFGSPKLPMFPEAEVLAEIDLLDSKMYEMFDALSGVSVGAFSERQWALDNRQIYCHGHGHLKKGESK</sequence>
<evidence type="ECO:0000259" key="2">
    <source>
        <dbReference type="PROSITE" id="PS51831"/>
    </source>
</evidence>
<dbReference type="InterPro" id="IPR012340">
    <property type="entry name" value="NA-bd_OB-fold"/>
</dbReference>
<dbReference type="PANTHER" id="PTHR37294:SF1">
    <property type="entry name" value="3'-5' EXORIBONUCLEASE YHAM"/>
    <property type="match status" value="1"/>
</dbReference>
<accession>A0A644ZBA8</accession>
<dbReference type="SUPFAM" id="SSF109604">
    <property type="entry name" value="HD-domain/PDEase-like"/>
    <property type="match status" value="1"/>
</dbReference>
<dbReference type="EC" id="3.1.-.-" evidence="3"/>
<comment type="caution">
    <text evidence="3">The sequence shown here is derived from an EMBL/GenBank/DDBJ whole genome shotgun (WGS) entry which is preliminary data.</text>
</comment>
<keyword evidence="1 3" id="KW-0378">Hydrolase</keyword>
<protein>
    <submittedName>
        <fullName evidence="3">3'-5' exoribonuclease YhaM</fullName>
        <ecNumber evidence="3">3.1.-.-</ecNumber>
    </submittedName>
</protein>
<dbReference type="Gene3D" id="2.40.50.140">
    <property type="entry name" value="Nucleic acid-binding proteins"/>
    <property type="match status" value="1"/>
</dbReference>
<dbReference type="Pfam" id="PF01966">
    <property type="entry name" value="HD"/>
    <property type="match status" value="1"/>
</dbReference>
<dbReference type="InterPro" id="IPR006674">
    <property type="entry name" value="HD_domain"/>
</dbReference>
<dbReference type="PANTHER" id="PTHR37294">
    <property type="entry name" value="3'-5' EXORIBONUCLEASE YHAM"/>
    <property type="match status" value="1"/>
</dbReference>
<organism evidence="3">
    <name type="scientific">bioreactor metagenome</name>
    <dbReference type="NCBI Taxonomy" id="1076179"/>
    <lineage>
        <taxon>unclassified sequences</taxon>
        <taxon>metagenomes</taxon>
        <taxon>ecological metagenomes</taxon>
    </lineage>
</organism>
<dbReference type="Gene3D" id="1.10.3210.10">
    <property type="entry name" value="Hypothetical protein af1432"/>
    <property type="match status" value="1"/>
</dbReference>
<dbReference type="PROSITE" id="PS51831">
    <property type="entry name" value="HD"/>
    <property type="match status" value="1"/>
</dbReference>
<reference evidence="3" key="1">
    <citation type="submission" date="2019-08" db="EMBL/GenBank/DDBJ databases">
        <authorList>
            <person name="Kucharzyk K."/>
            <person name="Murdoch R.W."/>
            <person name="Higgins S."/>
            <person name="Loffler F."/>
        </authorList>
    </citation>
    <scope>NUCLEOTIDE SEQUENCE</scope>
</reference>
<dbReference type="GO" id="GO:0031125">
    <property type="term" value="P:rRNA 3'-end processing"/>
    <property type="evidence" value="ECO:0007669"/>
    <property type="project" value="TreeGrafter"/>
</dbReference>
<feature type="domain" description="HD" evidence="2">
    <location>
        <begin position="158"/>
        <end position="280"/>
    </location>
</feature>
<name>A0A644ZBA8_9ZZZZ</name>
<dbReference type="InterPro" id="IPR003607">
    <property type="entry name" value="HD/PDEase_dom"/>
</dbReference>
<dbReference type="AlphaFoldDB" id="A0A644ZBA8"/>
<proteinExistence type="predicted"/>
<dbReference type="EMBL" id="VSSQ01007852">
    <property type="protein sequence ID" value="MPM37171.1"/>
    <property type="molecule type" value="Genomic_DNA"/>
</dbReference>
<gene>
    <name evidence="3" type="primary">yhaM_9</name>
    <name evidence="3" type="ORF">SDC9_83777</name>
</gene>
<evidence type="ECO:0000313" key="3">
    <source>
        <dbReference type="EMBL" id="MPM37171.1"/>
    </source>
</evidence>
<evidence type="ECO:0000256" key="1">
    <source>
        <dbReference type="ARBA" id="ARBA00022801"/>
    </source>
</evidence>
<dbReference type="GO" id="GO:0016787">
    <property type="term" value="F:hydrolase activity"/>
    <property type="evidence" value="ECO:0007669"/>
    <property type="project" value="UniProtKB-KW"/>
</dbReference>
<dbReference type="InterPro" id="IPR050798">
    <property type="entry name" value="YhaM_exoribonuc/phosphodiest"/>
</dbReference>
<dbReference type="CDD" id="cd04492">
    <property type="entry name" value="YhaM_OBF_like"/>
    <property type="match status" value="1"/>
</dbReference>